<dbReference type="InterPro" id="IPR038765">
    <property type="entry name" value="Papain-like_cys_pep_sf"/>
</dbReference>
<dbReference type="SUPFAM" id="SSF54001">
    <property type="entry name" value="Cysteine proteinases"/>
    <property type="match status" value="1"/>
</dbReference>
<keyword evidence="6" id="KW-1015">Disulfide bond</keyword>
<keyword evidence="5" id="KW-0865">Zymogen</keyword>
<dbReference type="Pfam" id="PF08246">
    <property type="entry name" value="Inhibitor_I29"/>
    <property type="match status" value="1"/>
</dbReference>
<dbReference type="PROSITE" id="PS00639">
    <property type="entry name" value="THIOL_PROTEASE_HIS"/>
    <property type="match status" value="1"/>
</dbReference>
<dbReference type="PRINTS" id="PR00705">
    <property type="entry name" value="PAPAIN"/>
</dbReference>
<reference evidence="10" key="1">
    <citation type="journal article" date="2018" name="MicrobiologyOpen">
        <title>Involvement of a host Cathepsin L in symbiont-induced cell death.</title>
        <authorList>
            <person name="Peyer S.M."/>
            <person name="Kremer N."/>
            <person name="McFall-Ngai M.J."/>
        </authorList>
    </citation>
    <scope>NUCLEOTIDE SEQUENCE</scope>
    <source>
        <tissue evidence="10">Light organs</tissue>
    </source>
</reference>
<evidence type="ECO:0000259" key="9">
    <source>
        <dbReference type="SMART" id="SM00848"/>
    </source>
</evidence>
<keyword evidence="2" id="KW-0645">Protease</keyword>
<dbReference type="PROSITE" id="PS00640">
    <property type="entry name" value="THIOL_PROTEASE_ASN"/>
    <property type="match status" value="1"/>
</dbReference>
<dbReference type="InterPro" id="IPR000169">
    <property type="entry name" value="Pept_cys_AS"/>
</dbReference>
<keyword evidence="4" id="KW-0788">Thiol protease</keyword>
<accession>A0A3G1QAE2</accession>
<organism evidence="10">
    <name type="scientific">Euprymna scolopes</name>
    <name type="common">Hawaiian bobtail squid</name>
    <dbReference type="NCBI Taxonomy" id="6613"/>
    <lineage>
        <taxon>Eukaryota</taxon>
        <taxon>Metazoa</taxon>
        <taxon>Spiralia</taxon>
        <taxon>Lophotrochozoa</taxon>
        <taxon>Mollusca</taxon>
        <taxon>Cephalopoda</taxon>
        <taxon>Coleoidea</taxon>
        <taxon>Decapodiformes</taxon>
        <taxon>Sepiida</taxon>
        <taxon>Sepiolidae</taxon>
        <taxon>Sepiolinae</taxon>
        <taxon>Euprymna</taxon>
    </lineage>
</organism>
<sequence>MKVFLALLVLLPAAVLSQMLDSRLDDRWEEFKLKYNKGYDRPGTELKRRVIWERNFHHVIYHNREADKGLKTFWLDINEYADMHGSEFVAMMNGMMSRNMTRNTPTLIFDETDVSDLPTEVDWRKKGYVTEIKNQAQCGSCWAFSTTGSLEGQHFKKTQKLISLSEQQLVDCSHDCGNQGCNGGLMDNAFDCIKKHGGIMSEADYPYKGVGGSCHFDKSKVVATVTGHVDVKSGSEEALQKAVGTVGPVSVAIDASHFSFQLYSHGIYKIDNCSPTRLDHGVLAVGYGSESGNDYWLVKNSWGQQWGMDGYIKMARNYENMCGIATSASYPLV</sequence>
<feature type="chain" id="PRO_5018571990" evidence="7">
    <location>
        <begin position="18"/>
        <end position="333"/>
    </location>
</feature>
<dbReference type="FunFam" id="3.90.70.10:FF:000006">
    <property type="entry name" value="Cathepsin S"/>
    <property type="match status" value="1"/>
</dbReference>
<feature type="domain" description="Peptidase C1A papain C-terminal" evidence="8">
    <location>
        <begin position="117"/>
        <end position="332"/>
    </location>
</feature>
<evidence type="ECO:0000256" key="6">
    <source>
        <dbReference type="ARBA" id="ARBA00023157"/>
    </source>
</evidence>
<evidence type="ECO:0000256" key="1">
    <source>
        <dbReference type="ARBA" id="ARBA00008455"/>
    </source>
</evidence>
<feature type="signal peptide" evidence="7">
    <location>
        <begin position="1"/>
        <end position="17"/>
    </location>
</feature>
<evidence type="ECO:0000256" key="7">
    <source>
        <dbReference type="SAM" id="SignalP"/>
    </source>
</evidence>
<dbReference type="InterPro" id="IPR039417">
    <property type="entry name" value="Peptidase_C1A_papain-like"/>
</dbReference>
<dbReference type="InterPro" id="IPR013128">
    <property type="entry name" value="Peptidase_C1A"/>
</dbReference>
<dbReference type="SMART" id="SM00645">
    <property type="entry name" value="Pept_C1"/>
    <property type="match status" value="1"/>
</dbReference>
<dbReference type="InterPro" id="IPR025660">
    <property type="entry name" value="Pept_his_AS"/>
</dbReference>
<dbReference type="Pfam" id="PF00112">
    <property type="entry name" value="Peptidase_C1"/>
    <property type="match status" value="1"/>
</dbReference>
<dbReference type="InterPro" id="IPR013201">
    <property type="entry name" value="Prot_inhib_I29"/>
</dbReference>
<feature type="domain" description="Cathepsin propeptide inhibitor" evidence="9">
    <location>
        <begin position="28"/>
        <end position="88"/>
    </location>
</feature>
<dbReference type="InterPro" id="IPR000668">
    <property type="entry name" value="Peptidase_C1A_C"/>
</dbReference>
<dbReference type="AlphaFoldDB" id="A0A3G1QAE2"/>
<evidence type="ECO:0000256" key="4">
    <source>
        <dbReference type="ARBA" id="ARBA00022807"/>
    </source>
</evidence>
<proteinExistence type="evidence at transcript level"/>
<dbReference type="GO" id="GO:0006508">
    <property type="term" value="P:proteolysis"/>
    <property type="evidence" value="ECO:0007669"/>
    <property type="project" value="UniProtKB-KW"/>
</dbReference>
<dbReference type="GO" id="GO:0008234">
    <property type="term" value="F:cysteine-type peptidase activity"/>
    <property type="evidence" value="ECO:0007669"/>
    <property type="project" value="UniProtKB-KW"/>
</dbReference>
<dbReference type="PROSITE" id="PS00139">
    <property type="entry name" value="THIOL_PROTEASE_CYS"/>
    <property type="match status" value="1"/>
</dbReference>
<evidence type="ECO:0000256" key="2">
    <source>
        <dbReference type="ARBA" id="ARBA00022670"/>
    </source>
</evidence>
<dbReference type="EMBL" id="MF765754">
    <property type="protein sequence ID" value="AWH12351.1"/>
    <property type="molecule type" value="mRNA"/>
</dbReference>
<evidence type="ECO:0000313" key="10">
    <source>
        <dbReference type="EMBL" id="AWH12351.1"/>
    </source>
</evidence>
<dbReference type="Gene3D" id="3.90.70.10">
    <property type="entry name" value="Cysteine proteinases"/>
    <property type="match status" value="1"/>
</dbReference>
<evidence type="ECO:0000259" key="8">
    <source>
        <dbReference type="SMART" id="SM00645"/>
    </source>
</evidence>
<dbReference type="SMART" id="SM00848">
    <property type="entry name" value="Inhibitor_I29"/>
    <property type="match status" value="1"/>
</dbReference>
<evidence type="ECO:0000256" key="3">
    <source>
        <dbReference type="ARBA" id="ARBA00022801"/>
    </source>
</evidence>
<comment type="similarity">
    <text evidence="1">Belongs to the peptidase C1 family.</text>
</comment>
<dbReference type="InterPro" id="IPR025661">
    <property type="entry name" value="Pept_asp_AS"/>
</dbReference>
<dbReference type="PANTHER" id="PTHR12411">
    <property type="entry name" value="CYSTEINE PROTEASE FAMILY C1-RELATED"/>
    <property type="match status" value="1"/>
</dbReference>
<name>A0A3G1QAE2_EUPSC</name>
<evidence type="ECO:0000256" key="5">
    <source>
        <dbReference type="ARBA" id="ARBA00023145"/>
    </source>
</evidence>
<keyword evidence="3" id="KW-0378">Hydrolase</keyword>
<dbReference type="CDD" id="cd02248">
    <property type="entry name" value="Peptidase_C1A"/>
    <property type="match status" value="1"/>
</dbReference>
<keyword evidence="7" id="KW-0732">Signal</keyword>
<protein>
    <submittedName>
        <fullName evidence="10">Cathepsin L</fullName>
    </submittedName>
</protein>